<dbReference type="Proteomes" id="UP000766698">
    <property type="component" value="Unassembled WGS sequence"/>
</dbReference>
<dbReference type="EMBL" id="WMLF01000032">
    <property type="protein sequence ID" value="MBB1242708.1"/>
    <property type="molecule type" value="Genomic_DNA"/>
</dbReference>
<evidence type="ECO:0000313" key="1">
    <source>
        <dbReference type="EMBL" id="MBB1242708.1"/>
    </source>
</evidence>
<comment type="caution">
    <text evidence="1">The sequence shown here is derived from an EMBL/GenBank/DDBJ whole genome shotgun (WGS) entry which is preliminary data.</text>
</comment>
<name>A0ABR6EBT6_9ACTN</name>
<dbReference type="RefSeq" id="WP_182854131.1">
    <property type="nucleotide sequence ID" value="NZ_WMLF01000032.1"/>
</dbReference>
<accession>A0ABR6EBT6</accession>
<keyword evidence="2" id="KW-1185">Reference proteome</keyword>
<reference evidence="2" key="1">
    <citation type="journal article" date="2020" name="Syst. Appl. Microbiol.">
        <title>Streptomyces alkaliterrae sp. nov., isolated from an alkaline soil, and emended descriptions of Streptomyces alkaliphilus, Streptomyces calidiresistens and Streptomyces durbertensis.</title>
        <authorList>
            <person name="Swiecimska M."/>
            <person name="Golinska P."/>
            <person name="Nouioui I."/>
            <person name="Wypij M."/>
            <person name="Rai M."/>
            <person name="Sangal V."/>
            <person name="Goodfellow M."/>
        </authorList>
    </citation>
    <scope>NUCLEOTIDE SEQUENCE [LARGE SCALE GENOMIC DNA]</scope>
    <source>
        <strain evidence="2">DSM 104538</strain>
    </source>
</reference>
<evidence type="ECO:0000313" key="2">
    <source>
        <dbReference type="Proteomes" id="UP000766698"/>
    </source>
</evidence>
<proteinExistence type="predicted"/>
<gene>
    <name evidence="1" type="ORF">GL263_03840</name>
</gene>
<organism evidence="1 2">
    <name type="scientific">Streptomyces durbertensis</name>
    <dbReference type="NCBI Taxonomy" id="2448886"/>
    <lineage>
        <taxon>Bacteria</taxon>
        <taxon>Bacillati</taxon>
        <taxon>Actinomycetota</taxon>
        <taxon>Actinomycetes</taxon>
        <taxon>Kitasatosporales</taxon>
        <taxon>Streptomycetaceae</taxon>
        <taxon>Streptomyces</taxon>
    </lineage>
</organism>
<sequence>MFTGTAEELRARQAQARELAEQAAALLDQIDALGLGAGGGQLHTPGGVIRIRPGQGWTVADR</sequence>
<protein>
    <submittedName>
        <fullName evidence="1">Uncharacterized protein</fullName>
    </submittedName>
</protein>